<dbReference type="EMBL" id="JAVDUI010000001">
    <property type="protein sequence ID" value="MDR6892101.1"/>
    <property type="molecule type" value="Genomic_DNA"/>
</dbReference>
<sequence length="112" mass="12189">MKLTALRSATVLAVCLTGVVAGAAPAQAARFRAWDYQGTHGPLLIDSYTDRSTLDIVDDRAESVWNQTSCTMEGRNYAGLWGFTSHAGFFGSGILQSKIGYPNMIDYFDCRA</sequence>
<evidence type="ECO:0000313" key="2">
    <source>
        <dbReference type="EMBL" id="MDR6892101.1"/>
    </source>
</evidence>
<evidence type="ECO:0000256" key="1">
    <source>
        <dbReference type="SAM" id="SignalP"/>
    </source>
</evidence>
<keyword evidence="1" id="KW-0732">Signal</keyword>
<dbReference type="Proteomes" id="UP001247307">
    <property type="component" value="Unassembled WGS sequence"/>
</dbReference>
<feature type="signal peptide" evidence="1">
    <location>
        <begin position="1"/>
        <end position="28"/>
    </location>
</feature>
<feature type="chain" id="PRO_5042293225" description="Beta/Gamma crystallin" evidence="1">
    <location>
        <begin position="29"/>
        <end position="112"/>
    </location>
</feature>
<comment type="caution">
    <text evidence="2">The sequence shown here is derived from an EMBL/GenBank/DDBJ whole genome shotgun (WGS) entry which is preliminary data.</text>
</comment>
<gene>
    <name evidence="2" type="ORF">J2S35_001041</name>
</gene>
<name>A0AAE4C588_9MICC</name>
<evidence type="ECO:0000313" key="3">
    <source>
        <dbReference type="Proteomes" id="UP001247307"/>
    </source>
</evidence>
<accession>A0AAE4C588</accession>
<dbReference type="AlphaFoldDB" id="A0AAE4C588"/>
<organism evidence="2 3">
    <name type="scientific">Falsarthrobacter nasiphocae</name>
    <dbReference type="NCBI Taxonomy" id="189863"/>
    <lineage>
        <taxon>Bacteria</taxon>
        <taxon>Bacillati</taxon>
        <taxon>Actinomycetota</taxon>
        <taxon>Actinomycetes</taxon>
        <taxon>Micrococcales</taxon>
        <taxon>Micrococcaceae</taxon>
        <taxon>Falsarthrobacter</taxon>
    </lineage>
</organism>
<reference evidence="2" key="1">
    <citation type="submission" date="2023-07" db="EMBL/GenBank/DDBJ databases">
        <title>Sequencing the genomes of 1000 actinobacteria strains.</title>
        <authorList>
            <person name="Klenk H.-P."/>
        </authorList>
    </citation>
    <scope>NUCLEOTIDE SEQUENCE</scope>
    <source>
        <strain evidence="2">DSM 13988</strain>
    </source>
</reference>
<keyword evidence="3" id="KW-1185">Reference proteome</keyword>
<proteinExistence type="predicted"/>
<protein>
    <recommendedName>
        <fullName evidence="4">Beta/Gamma crystallin</fullName>
    </recommendedName>
</protein>
<evidence type="ECO:0008006" key="4">
    <source>
        <dbReference type="Google" id="ProtNLM"/>
    </source>
</evidence>